<accession>A0A0L0H545</accession>
<dbReference type="Pfam" id="PF02458">
    <property type="entry name" value="Transferase"/>
    <property type="match status" value="1"/>
</dbReference>
<evidence type="ECO:0000313" key="2">
    <source>
        <dbReference type="EMBL" id="KNC96615.1"/>
    </source>
</evidence>
<dbReference type="EMBL" id="KQ257468">
    <property type="protein sequence ID" value="KNC96615.1"/>
    <property type="molecule type" value="Genomic_DNA"/>
</dbReference>
<dbReference type="OMA" id="WELHCNA"/>
<dbReference type="AlphaFoldDB" id="A0A0L0H545"/>
<dbReference type="OrthoDB" id="1862401at2759"/>
<dbReference type="InterPro" id="IPR050317">
    <property type="entry name" value="Plant_Fungal_Acyltransferase"/>
</dbReference>
<gene>
    <name evidence="2" type="ORF">SPPG_08197</name>
</gene>
<dbReference type="VEuPathDB" id="FungiDB:SPPG_08197"/>
<keyword evidence="3" id="KW-1185">Reference proteome</keyword>
<dbReference type="Gene3D" id="3.30.559.10">
    <property type="entry name" value="Chloramphenicol acetyltransferase-like domain"/>
    <property type="match status" value="2"/>
</dbReference>
<dbReference type="InParanoid" id="A0A0L0H545"/>
<dbReference type="RefSeq" id="XP_016604655.1">
    <property type="nucleotide sequence ID" value="XM_016756357.1"/>
</dbReference>
<dbReference type="GeneID" id="27691374"/>
<protein>
    <recommendedName>
        <fullName evidence="4">Transferase</fullName>
    </recommendedName>
</protein>
<dbReference type="GO" id="GO:0016747">
    <property type="term" value="F:acyltransferase activity, transferring groups other than amino-acyl groups"/>
    <property type="evidence" value="ECO:0007669"/>
    <property type="project" value="TreeGrafter"/>
</dbReference>
<reference evidence="2 3" key="1">
    <citation type="submission" date="2009-08" db="EMBL/GenBank/DDBJ databases">
        <title>The Genome Sequence of Spizellomyces punctatus strain DAOM BR117.</title>
        <authorList>
            <consortium name="The Broad Institute Genome Sequencing Platform"/>
            <person name="Russ C."/>
            <person name="Cuomo C."/>
            <person name="Shea T."/>
            <person name="Young S.K."/>
            <person name="Zeng Q."/>
            <person name="Koehrsen M."/>
            <person name="Haas B."/>
            <person name="Borodovsky M."/>
            <person name="Guigo R."/>
            <person name="Alvarado L."/>
            <person name="Berlin A."/>
            <person name="Bochicchio J."/>
            <person name="Borenstein D."/>
            <person name="Chapman S."/>
            <person name="Chen Z."/>
            <person name="Engels R."/>
            <person name="Freedman E."/>
            <person name="Gellesch M."/>
            <person name="Goldberg J."/>
            <person name="Griggs A."/>
            <person name="Gujja S."/>
            <person name="Heiman D."/>
            <person name="Hepburn T."/>
            <person name="Howarth C."/>
            <person name="Jen D."/>
            <person name="Larson L."/>
            <person name="Lewis B."/>
            <person name="Mehta T."/>
            <person name="Park D."/>
            <person name="Pearson M."/>
            <person name="Roberts A."/>
            <person name="Saif S."/>
            <person name="Shenoy N."/>
            <person name="Sisk P."/>
            <person name="Stolte C."/>
            <person name="Sykes S."/>
            <person name="Thomson T."/>
            <person name="Walk T."/>
            <person name="White J."/>
            <person name="Yandava C."/>
            <person name="Burger G."/>
            <person name="Gray M.W."/>
            <person name="Holland P.W.H."/>
            <person name="King N."/>
            <person name="Lang F.B.F."/>
            <person name="Roger A.J."/>
            <person name="Ruiz-Trillo I."/>
            <person name="Lander E."/>
            <person name="Nusbaum C."/>
        </authorList>
    </citation>
    <scope>NUCLEOTIDE SEQUENCE [LARGE SCALE GENOMIC DNA]</scope>
    <source>
        <strain evidence="2 3">DAOM BR117</strain>
    </source>
</reference>
<evidence type="ECO:0000313" key="3">
    <source>
        <dbReference type="Proteomes" id="UP000053201"/>
    </source>
</evidence>
<keyword evidence="1" id="KW-0808">Transferase</keyword>
<dbReference type="Proteomes" id="UP000053201">
    <property type="component" value="Unassembled WGS sequence"/>
</dbReference>
<evidence type="ECO:0008006" key="4">
    <source>
        <dbReference type="Google" id="ProtNLM"/>
    </source>
</evidence>
<dbReference type="STRING" id="645134.A0A0L0H545"/>
<name>A0A0L0H545_SPIPD</name>
<proteinExistence type="predicted"/>
<dbReference type="eggNOG" id="ENOG502SA09">
    <property type="taxonomic scope" value="Eukaryota"/>
</dbReference>
<dbReference type="PANTHER" id="PTHR31642">
    <property type="entry name" value="TRICHOTHECENE 3-O-ACETYLTRANSFERASE"/>
    <property type="match status" value="1"/>
</dbReference>
<dbReference type="PANTHER" id="PTHR31642:SF310">
    <property type="entry name" value="FATTY ALCOHOL:CAFFEOYL-COA ACYLTRANSFERASE"/>
    <property type="match status" value="1"/>
</dbReference>
<dbReference type="InterPro" id="IPR023213">
    <property type="entry name" value="CAT-like_dom_sf"/>
</dbReference>
<sequence>MVEIHTVYPTKKYKRPPPPSAIALHALDLCPPVQIRNHRFYHRPPSHLFGTTTDLIDKLKSSLAQALELYPPVAGTVRANEKGVAYIAMDAENVLGTPFLVELKDTPYVGDSEDLCPRNIVLLPPGSSTLAVKVTQFSCGTIAVAASVHHQVTDLRGFLDFLELWAQIARDETIDFTQIPEDWSRTPGRFFPDVTQKSAVSNPPPGFMVLPAPPAGPPPFLLAPSEVSRWRFSKSAVERLKNDLSRSASSKGHKSDLWISSGDALSALLCGVITRARENAHVPRLEGRSSSKSPTEALMMAADGRERSPQGNMIGGKYFGNFNPLFSTAISRSDLLSLTCESASRVALDIRSAINHQLSPEAIAHKIAFFEATENSTPPGRIAWTADVIMTNWCRFDLQGPKLDFGWGKPFYATAGGGTYPPAYVILTQEKTSGDVFVLMTVEAEGADRLKTDPLLNKPLLITRCNYIDQLYGSDTVITT</sequence>
<evidence type="ECO:0000256" key="1">
    <source>
        <dbReference type="ARBA" id="ARBA00022679"/>
    </source>
</evidence>
<organism evidence="2 3">
    <name type="scientific">Spizellomyces punctatus (strain DAOM BR117)</name>
    <dbReference type="NCBI Taxonomy" id="645134"/>
    <lineage>
        <taxon>Eukaryota</taxon>
        <taxon>Fungi</taxon>
        <taxon>Fungi incertae sedis</taxon>
        <taxon>Chytridiomycota</taxon>
        <taxon>Chytridiomycota incertae sedis</taxon>
        <taxon>Chytridiomycetes</taxon>
        <taxon>Spizellomycetales</taxon>
        <taxon>Spizellomycetaceae</taxon>
        <taxon>Spizellomyces</taxon>
    </lineage>
</organism>